<comment type="caution">
    <text evidence="3">The sequence shown here is derived from an EMBL/GenBank/DDBJ whole genome shotgun (WGS) entry which is preliminary data.</text>
</comment>
<proteinExistence type="predicted"/>
<organism evidence="3 4">
    <name type="scientific">Sphaerosporella brunnea</name>
    <dbReference type="NCBI Taxonomy" id="1250544"/>
    <lineage>
        <taxon>Eukaryota</taxon>
        <taxon>Fungi</taxon>
        <taxon>Dikarya</taxon>
        <taxon>Ascomycota</taxon>
        <taxon>Pezizomycotina</taxon>
        <taxon>Pezizomycetes</taxon>
        <taxon>Pezizales</taxon>
        <taxon>Pyronemataceae</taxon>
        <taxon>Sphaerosporella</taxon>
    </lineage>
</organism>
<dbReference type="InterPro" id="IPR033121">
    <property type="entry name" value="PEPTIDASE_A1"/>
</dbReference>
<dbReference type="AlphaFoldDB" id="A0A5J5FAZ9"/>
<dbReference type="OrthoDB" id="5361565at2759"/>
<dbReference type="InterPro" id="IPR021109">
    <property type="entry name" value="Peptidase_aspartic_dom_sf"/>
</dbReference>
<dbReference type="SUPFAM" id="SSF50630">
    <property type="entry name" value="Acid proteases"/>
    <property type="match status" value="1"/>
</dbReference>
<dbReference type="Proteomes" id="UP000326924">
    <property type="component" value="Unassembled WGS sequence"/>
</dbReference>
<feature type="signal peptide" evidence="1">
    <location>
        <begin position="1"/>
        <end position="21"/>
    </location>
</feature>
<feature type="domain" description="Peptidase A1" evidence="2">
    <location>
        <begin position="46"/>
        <end position="325"/>
    </location>
</feature>
<evidence type="ECO:0000313" key="3">
    <source>
        <dbReference type="EMBL" id="KAA8914682.1"/>
    </source>
</evidence>
<evidence type="ECO:0000256" key="1">
    <source>
        <dbReference type="SAM" id="SignalP"/>
    </source>
</evidence>
<name>A0A5J5FAZ9_9PEZI</name>
<dbReference type="PROSITE" id="PS51767">
    <property type="entry name" value="PEPTIDASE_A1"/>
    <property type="match status" value="1"/>
</dbReference>
<gene>
    <name evidence="3" type="ORF">FN846DRAFT_1003252</name>
</gene>
<accession>A0A5J5FAZ9</accession>
<evidence type="ECO:0000259" key="2">
    <source>
        <dbReference type="PROSITE" id="PS51767"/>
    </source>
</evidence>
<keyword evidence="1" id="KW-0732">Signal</keyword>
<dbReference type="InParanoid" id="A0A5J5FAZ9"/>
<dbReference type="EMBL" id="VXIS01000004">
    <property type="protein sequence ID" value="KAA8914682.1"/>
    <property type="molecule type" value="Genomic_DNA"/>
</dbReference>
<sequence length="325" mass="35212">MLRTIFFCVAALSTFTTAVWAELNCTAVPISLAVANSTLSSGVKRRGVAVTLGTPPQKFSLTVAATYNNTYFQEGPVTKENCPMDADTPAARCITLKGGVFDRDASFTWLPQTKQSFRGSSQDFNTVLDTFDRGQEVLSTSEFNLTNYPVGLLSKYTGDAAAHGMLGLSLNSTLLETLVAEGKISSNSWALDYGWSGYDSTWVDGALTLGGYDKSRFQGDLYPQDFSIQSNGQVDQECALKVTIESMVMTNSSGSVDLLPGGKSEAKLACVTPNYPLITLPGTMFDIFNQNMNGKYSDDKRSVGAFYLWGFVDSGTPYALCFQFI</sequence>
<feature type="chain" id="PRO_5023933224" evidence="1">
    <location>
        <begin position="22"/>
        <end position="325"/>
    </location>
</feature>
<keyword evidence="4" id="KW-1185">Reference proteome</keyword>
<evidence type="ECO:0000313" key="4">
    <source>
        <dbReference type="Proteomes" id="UP000326924"/>
    </source>
</evidence>
<dbReference type="Gene3D" id="2.40.70.10">
    <property type="entry name" value="Acid Proteases"/>
    <property type="match status" value="1"/>
</dbReference>
<protein>
    <submittedName>
        <fullName evidence="3">Aspartic peptidase domain-containing protein</fullName>
    </submittedName>
</protein>
<reference evidence="3 4" key="1">
    <citation type="submission" date="2019-09" db="EMBL/GenBank/DDBJ databases">
        <title>Draft genome of the ectomycorrhizal ascomycete Sphaerosporella brunnea.</title>
        <authorList>
            <consortium name="DOE Joint Genome Institute"/>
            <person name="Benucci G.M."/>
            <person name="Marozzi G."/>
            <person name="Antonielli L."/>
            <person name="Sanchez S."/>
            <person name="Marco P."/>
            <person name="Wang X."/>
            <person name="Falini L.B."/>
            <person name="Barry K."/>
            <person name="Haridas S."/>
            <person name="Lipzen A."/>
            <person name="Labutti K."/>
            <person name="Grigoriev I.V."/>
            <person name="Murat C."/>
            <person name="Martin F."/>
            <person name="Albertini E."/>
            <person name="Donnini D."/>
            <person name="Bonito G."/>
        </authorList>
    </citation>
    <scope>NUCLEOTIDE SEQUENCE [LARGE SCALE GENOMIC DNA]</scope>
    <source>
        <strain evidence="3 4">Sb_GMNB300</strain>
    </source>
</reference>